<dbReference type="SUPFAM" id="SSF48065">
    <property type="entry name" value="DBL homology domain (DH-domain)"/>
    <property type="match status" value="1"/>
</dbReference>
<feature type="region of interest" description="Disordered" evidence="1">
    <location>
        <begin position="1439"/>
        <end position="1500"/>
    </location>
</feature>
<evidence type="ECO:0000259" key="2">
    <source>
        <dbReference type="SMART" id="SM00325"/>
    </source>
</evidence>
<sequence length="1750" mass="196747">MYDDVSSSLDSVATDNGHADPPKKDIIQLFNNILRAQLGNNPSLQRLGTPAEWVDIIFKKSNVFYGCDELMWGAFIACIYRDPQDSQLSCILIDKVGVSHFSPIDVTRESQYYPAIENLVPAHKNSESRQCIAVTFLQRFAQLSDKDVRRVHPDTFKFDYDPTHAGDLASACIQMEGENKLVNIGRKLLSLGFFQDRLVSSTLLDVVYEYNEAVSEPNNKLVFYLGKQLEQLFNPLTEYSPEQTEHTYKAPSDETPTEEDDALVKAISRELLELQTNFTLNLVEFLQKFVIVLRIRVLNGEIEGLSTVKLNRLFPPTIDEVTRINCIFLDSLKSATPFGSLEVLKACSVTIPYFYKAYTRHEAATKNFNKDIKLFLKSFYNQIPLSDVFTEMKIDSLIKGPQEKLMKIKLIIDRLYASKKWDPKNEGEAKKCYDNVIEIIDSFGRLEGPLNSYNSRVFTPSGKILTELAKGWPAELQYKWLKRRVVGVFDMIDPKDPTNEKLLVIFSDYLMFLDVVEDRTNYGSAQFKKPSISDILMNSLVNEVPLPPKMPQLRVDGHCYIDEVFVTLFGNNCIRFDAFRDKNPFAVTLKVQRKPFSAYTVADLVTKAKILEKDTAFHLFKATHDDITVYSTAHEMEAYSNETIKSKFALFLNMNPTEKVIMQHKLHVAMFAKFVPGVLDTELVQLDILTSDGGFRSIRTAIEELIPSVLRQLSFEIPVCFSSIYSPLLPGILAANESIIKGLECFDSANAVTSRPVSKTRGEKEPRPMSSSVTKGPESHSRHRPAKSYATITTFRSNISDTKTAGNRQSEDRFDFEEMDQPQKAQVESHEPQEKKDRMKLFPQAPAPSLAARQESQPASKKAGRHQKRRSISNIFKSIFSKKKENDSSISTIKDKTKKKSNEGRPNESQKHYFTSNNKSRSDNGSQRKRSSVLQNNYPKPVNDARNSLNGRSPNESLAPVEPPNTRNKAVEEKRHQSIQLGQFDTDNTVGTNDKRFSTVSDFAGPARNTSTTNNRDSALYRKSQISEMMNEEIGQPERSDSRELKELPKEPPIDASKDGKENHGSPPQPSVNEVREHNQTMASQANNLSDSKLAGVQENIVAEDLEGKPSRESQVFNDDLFGDVIPDPKKGPSTINETGTMQSNKRNSAVQNNSQAVNGSSVPGPFDNKKVENFDAEIKPQENVQQNENEPEATHIEATQPTDNFQDNFSQKKSVNPRIQNLKASKIDFEKSSSFVELFQGMRLVLDESDAKYNWKSLPSEYSLRDTSPVNFVEEPTPQPQHQHAFKSIAFAGINIPPKPRAESAVRRPPQAKPESINSFSPGARQSKLVSGTNQNVAQESGKKVFNTSQQNRESGINQNATQGQKAGFINQRIPRERSIPEIRYGGMNRQSRTGVNSNAFVSPGNPTLSADGTGNTLEEEQEENQRDVANKLFENTLRKDSDLAPPPKLSQQSSPERPARKKIPTFKVINNSPTRIIQRISPDRAASPYNIPSDISISSDLDEHTNKRLFELKFSSKDDINDSGSSPVESAAKPSMPDATTQDVGNASETSAPSVHNNDDSNTTPEDSLPEGKPLQGEDGGLLDDLDFSSFNVTFDTFNRDRDVSQRSITRGPSVIIKDQEPLSTTVENPRSEEPLIYRLPKSNENSTRKSYLNRPSNTRQVHNDDDPIWISPSKLDYYDINKFTGPAFKDAKEMIRTATNENMHKIIAENPTSMNELSYAYLASIIDDDDDQPLNSNDRPIRLTFKE</sequence>
<feature type="compositionally biased region" description="Polar residues" evidence="1">
    <location>
        <begin position="1540"/>
        <end position="1568"/>
    </location>
</feature>
<feature type="compositionally biased region" description="Polar residues" evidence="1">
    <location>
        <begin position="1390"/>
        <end position="1418"/>
    </location>
</feature>
<dbReference type="InterPro" id="IPR057454">
    <property type="entry name" value="Bud3_C"/>
</dbReference>
<feature type="region of interest" description="Disordered" evidence="1">
    <location>
        <begin position="1302"/>
        <end position="1367"/>
    </location>
</feature>
<feature type="compositionally biased region" description="Polar residues" evidence="1">
    <location>
        <begin position="1134"/>
        <end position="1162"/>
    </location>
</feature>
<evidence type="ECO:0000256" key="1">
    <source>
        <dbReference type="SAM" id="MobiDB-lite"/>
    </source>
</evidence>
<feature type="compositionally biased region" description="Polar residues" evidence="1">
    <location>
        <begin position="945"/>
        <end position="956"/>
    </location>
</feature>
<dbReference type="InterPro" id="IPR021895">
    <property type="entry name" value="Bud3_N"/>
</dbReference>
<feature type="compositionally biased region" description="Basic residues" evidence="1">
    <location>
        <begin position="862"/>
        <end position="871"/>
    </location>
</feature>
<feature type="compositionally biased region" description="Polar residues" evidence="1">
    <location>
        <begin position="912"/>
        <end position="925"/>
    </location>
</feature>
<feature type="compositionally biased region" description="Polar residues" evidence="1">
    <location>
        <begin position="1"/>
        <end position="14"/>
    </location>
</feature>
<dbReference type="InterPro" id="IPR000219">
    <property type="entry name" value="DH_dom"/>
</dbReference>
<feature type="region of interest" description="Disordered" evidence="1">
    <location>
        <begin position="1"/>
        <end position="20"/>
    </location>
</feature>
<dbReference type="GO" id="GO:0005085">
    <property type="term" value="F:guanyl-nucleotide exchange factor activity"/>
    <property type="evidence" value="ECO:0007669"/>
    <property type="project" value="InterPro"/>
</dbReference>
<dbReference type="SMART" id="SM00325">
    <property type="entry name" value="RhoGEF"/>
    <property type="match status" value="1"/>
</dbReference>
<dbReference type="EMBL" id="BDGX01000016">
    <property type="protein sequence ID" value="GAV49548.1"/>
    <property type="molecule type" value="Genomic_DNA"/>
</dbReference>
<feature type="compositionally biased region" description="Polar residues" evidence="1">
    <location>
        <begin position="978"/>
        <end position="992"/>
    </location>
</feature>
<dbReference type="Pfam" id="PF25351">
    <property type="entry name" value="PH_BUD3_C"/>
    <property type="match status" value="1"/>
</dbReference>
<feature type="region of interest" description="Disordered" evidence="1">
    <location>
        <begin position="1389"/>
        <end position="1425"/>
    </location>
</feature>
<name>A0A1Q3A1I7_ZYGRO</name>
<feature type="compositionally biased region" description="Basic and acidic residues" evidence="1">
    <location>
        <begin position="900"/>
        <end position="911"/>
    </location>
</feature>
<feature type="region of interest" description="Disordered" evidence="1">
    <location>
        <begin position="754"/>
        <end position="1167"/>
    </location>
</feature>
<organism evidence="3 4">
    <name type="scientific">Zygosaccharomyces rouxii</name>
    <dbReference type="NCBI Taxonomy" id="4956"/>
    <lineage>
        <taxon>Eukaryota</taxon>
        <taxon>Fungi</taxon>
        <taxon>Dikarya</taxon>
        <taxon>Ascomycota</taxon>
        <taxon>Saccharomycotina</taxon>
        <taxon>Saccharomycetes</taxon>
        <taxon>Saccharomycetales</taxon>
        <taxon>Saccharomycetaceae</taxon>
        <taxon>Zygosaccharomyces</taxon>
    </lineage>
</organism>
<feature type="domain" description="DH" evidence="2">
    <location>
        <begin position="267"/>
        <end position="445"/>
    </location>
</feature>
<feature type="compositionally biased region" description="Polar residues" evidence="1">
    <location>
        <begin position="1080"/>
        <end position="1091"/>
    </location>
</feature>
<dbReference type="eggNOG" id="ENOG502QSNK">
    <property type="taxonomic scope" value="Eukaryota"/>
</dbReference>
<feature type="compositionally biased region" description="Polar residues" evidence="1">
    <location>
        <begin position="1329"/>
        <end position="1340"/>
    </location>
</feature>
<feature type="compositionally biased region" description="Basic and acidic residues" evidence="1">
    <location>
        <begin position="827"/>
        <end position="840"/>
    </location>
</feature>
<feature type="compositionally biased region" description="Polar residues" evidence="1">
    <location>
        <begin position="1008"/>
        <end position="1017"/>
    </location>
</feature>
<comment type="caution">
    <text evidence="3">The sequence shown here is derived from an EMBL/GenBank/DDBJ whole genome shotgun (WGS) entry which is preliminary data.</text>
</comment>
<dbReference type="OrthoDB" id="4066896at2759"/>
<evidence type="ECO:0000313" key="4">
    <source>
        <dbReference type="Proteomes" id="UP000187013"/>
    </source>
</evidence>
<feature type="compositionally biased region" description="Polar residues" evidence="1">
    <location>
        <begin position="790"/>
        <end position="808"/>
    </location>
</feature>
<proteinExistence type="predicted"/>
<dbReference type="Proteomes" id="UP000187013">
    <property type="component" value="Unassembled WGS sequence"/>
</dbReference>
<dbReference type="Pfam" id="PF12015">
    <property type="entry name" value="Bud3_N"/>
    <property type="match status" value="1"/>
</dbReference>
<protein>
    <recommendedName>
        <fullName evidence="2">DH domain-containing protein</fullName>
    </recommendedName>
</protein>
<dbReference type="InterPro" id="IPR035899">
    <property type="entry name" value="DBL_dom_sf"/>
</dbReference>
<feature type="region of interest" description="Disordered" evidence="1">
    <location>
        <begin position="1519"/>
        <end position="1585"/>
    </location>
</feature>
<gene>
    <name evidence="3" type="ORF">ZYGR_0P01920</name>
</gene>
<feature type="compositionally biased region" description="Polar residues" evidence="1">
    <location>
        <begin position="1347"/>
        <end position="1366"/>
    </location>
</feature>
<accession>A0A1Q3A1I7</accession>
<reference evidence="3 4" key="1">
    <citation type="submission" date="2016-08" db="EMBL/GenBank/DDBJ databases">
        <title>Draft genome sequence of allopolyploid Zygosaccharomyces rouxii.</title>
        <authorList>
            <person name="Watanabe J."/>
            <person name="Uehara K."/>
            <person name="Mogi Y."/>
            <person name="Tsukioka Y."/>
        </authorList>
    </citation>
    <scope>NUCLEOTIDE SEQUENCE [LARGE SCALE GENOMIC DNA]</scope>
    <source>
        <strain evidence="3 4">NBRC 110957</strain>
    </source>
</reference>
<evidence type="ECO:0000313" key="3">
    <source>
        <dbReference type="EMBL" id="GAV49548.1"/>
    </source>
</evidence>
<feature type="compositionally biased region" description="Basic and acidic residues" evidence="1">
    <location>
        <begin position="1036"/>
        <end position="1064"/>
    </location>
</feature>